<dbReference type="InterPro" id="IPR036890">
    <property type="entry name" value="HATPase_C_sf"/>
</dbReference>
<keyword evidence="3" id="KW-0808">Transferase</keyword>
<dbReference type="SUPFAM" id="SSF63829">
    <property type="entry name" value="Calcium-dependent phosphotriesterase"/>
    <property type="match status" value="1"/>
</dbReference>
<dbReference type="InterPro" id="IPR010559">
    <property type="entry name" value="Sig_transdc_His_kin_internal"/>
</dbReference>
<keyword evidence="3" id="KW-0418">Kinase</keyword>
<accession>A0ABU1EP45</accession>
<keyword evidence="1" id="KW-1133">Transmembrane helix</keyword>
<dbReference type="InterPro" id="IPR015943">
    <property type="entry name" value="WD40/YVTN_repeat-like_dom_sf"/>
</dbReference>
<proteinExistence type="predicted"/>
<organism evidence="3 4">
    <name type="scientific">Christiangramia sediminicola</name>
    <dbReference type="NCBI Taxonomy" id="3073267"/>
    <lineage>
        <taxon>Bacteria</taxon>
        <taxon>Pseudomonadati</taxon>
        <taxon>Bacteroidota</taxon>
        <taxon>Flavobacteriia</taxon>
        <taxon>Flavobacteriales</taxon>
        <taxon>Flavobacteriaceae</taxon>
        <taxon>Christiangramia</taxon>
    </lineage>
</organism>
<evidence type="ECO:0000256" key="1">
    <source>
        <dbReference type="SAM" id="Phobius"/>
    </source>
</evidence>
<name>A0ABU1EP45_9FLAO</name>
<dbReference type="EMBL" id="JAVJIU010000002">
    <property type="protein sequence ID" value="MDR5589802.1"/>
    <property type="molecule type" value="Genomic_DNA"/>
</dbReference>
<evidence type="ECO:0000313" key="4">
    <source>
        <dbReference type="Proteomes" id="UP001257234"/>
    </source>
</evidence>
<feature type="domain" description="Signal transduction histidine kinase internal region" evidence="2">
    <location>
        <begin position="780"/>
        <end position="858"/>
    </location>
</feature>
<dbReference type="Pfam" id="PF07494">
    <property type="entry name" value="Reg_prop"/>
    <property type="match status" value="2"/>
</dbReference>
<dbReference type="InterPro" id="IPR050640">
    <property type="entry name" value="Bact_2-comp_sensor_kinase"/>
</dbReference>
<evidence type="ECO:0000259" key="2">
    <source>
        <dbReference type="Pfam" id="PF06580"/>
    </source>
</evidence>
<dbReference type="Proteomes" id="UP001257234">
    <property type="component" value="Unassembled WGS sequence"/>
</dbReference>
<dbReference type="InterPro" id="IPR013783">
    <property type="entry name" value="Ig-like_fold"/>
</dbReference>
<dbReference type="Gene3D" id="2.60.40.10">
    <property type="entry name" value="Immunoglobulins"/>
    <property type="match status" value="1"/>
</dbReference>
<dbReference type="RefSeq" id="WP_309560691.1">
    <property type="nucleotide sequence ID" value="NZ_JAVJIU010000002.1"/>
</dbReference>
<feature type="transmembrane region" description="Helical" evidence="1">
    <location>
        <begin position="737"/>
        <end position="755"/>
    </location>
</feature>
<reference evidence="4" key="1">
    <citation type="submission" date="2023-07" db="EMBL/GenBank/DDBJ databases">
        <title>Christiangramia sp. SM2212., a novel bacterium of the family Flavobacteriaceae isolated from the sea sediment.</title>
        <authorList>
            <person name="Wang J."/>
            <person name="Zhang X."/>
        </authorList>
    </citation>
    <scope>NUCLEOTIDE SEQUENCE [LARGE SCALE GENOMIC DNA]</scope>
    <source>
        <strain evidence="4">SM2212</strain>
    </source>
</reference>
<keyword evidence="1" id="KW-0472">Membrane</keyword>
<comment type="caution">
    <text evidence="3">The sequence shown here is derived from an EMBL/GenBank/DDBJ whole genome shotgun (WGS) entry which is preliminary data.</text>
</comment>
<dbReference type="InterPro" id="IPR011110">
    <property type="entry name" value="Reg_prop"/>
</dbReference>
<keyword evidence="1" id="KW-0812">Transmembrane</keyword>
<dbReference type="Pfam" id="PF06580">
    <property type="entry name" value="His_kinase"/>
    <property type="match status" value="1"/>
</dbReference>
<gene>
    <name evidence="3" type="ORF">RE431_04080</name>
</gene>
<dbReference type="PANTHER" id="PTHR34220:SF7">
    <property type="entry name" value="SENSOR HISTIDINE KINASE YPDA"/>
    <property type="match status" value="1"/>
</dbReference>
<keyword evidence="4" id="KW-1185">Reference proteome</keyword>
<sequence>MISQNFPGRKYTASEELPNNTVRSLLVDSDNILWIGTDNGVVKKENEVYQYFFEEDGLALNSCWAIAEDSNKHLWFGSYGNGISFYDGNKFKVISKDDGIIHNEITELFPYQNRMYVGTSDGISRININNFEVESWVKPSEDTLMRITGFFEDDNYIYVTTYNTGVFRILDNQKNLELEKISDHKFIYSVFRDSDSIYSSNKGYFERTAIKDYLDDDKNVQYNSLGKSILWDYVKTSDHKIFVAAWGIYDNTGGLFELVDNGLILKNADFHIPSTEVISLAYDPVFENLFVGTRDAGLYEIKLNSQIKFNQFPGKEVIGFANTSSSSAVLLNDEIVMNSANREFSISRDQLKNWQQQYVSNTNIPLPKHEDDFYELDYEIQPLNISFYDLKVFEENYWLNTNIGIFTFTDSGDLVRYLPLHSEEINFTASGELVETHPYGGARIYTDLDKFKYDYLDKNDPATPTMVVNSLKLSETTYFTSVFSGLYKYENEEFRSYLQSDIWEEERLRHISALGDQLAVSTDFGDVYILNDSDSFEIFKKIPRANIAGNSISFLKEYNGSLIIGTEKGLTIYKDDRYILLDEEQGLKQPLLSAAVNGSDLKIGSKNGYYVLDLKEISKSVQLIDNISLKEVFINNHDLPTEKFKGDQNLKLPYDENTLLINFRTNSHPFPNKLAYQYRLKEDGSWSLPNPDPEIFLPFLPSGNYNVEIRVLDKSTGFHYSQKILHLSILPPFWKTWWFAALILAGILLIVFGIYKYQIKQHKEFEEQKNLIQRRFEETKMEALLAQMNPHFIFNAMNSIQNYIMDNDIDNATVFLGDFARLIRLNLDHCTKPSILLIEEIEYLQSYIRVENTRLNDSVKVIFDIDPSIDTYDVEIPTMLLQTFVENVFVHAFPTGVINPTLKLSFHRIEEDTLECRIEDNGVGISSKPENNFHNSKGVKLVKERLALLGYDINEAIKIKSEKDKGTRVVIMLKN</sequence>
<dbReference type="Gene3D" id="3.30.565.10">
    <property type="entry name" value="Histidine kinase-like ATPase, C-terminal domain"/>
    <property type="match status" value="1"/>
</dbReference>
<dbReference type="SUPFAM" id="SSF55874">
    <property type="entry name" value="ATPase domain of HSP90 chaperone/DNA topoisomerase II/histidine kinase"/>
    <property type="match status" value="1"/>
</dbReference>
<protein>
    <submittedName>
        <fullName evidence="3">Histidine kinase</fullName>
    </submittedName>
</protein>
<evidence type="ECO:0000313" key="3">
    <source>
        <dbReference type="EMBL" id="MDR5589802.1"/>
    </source>
</evidence>
<dbReference type="GO" id="GO:0016301">
    <property type="term" value="F:kinase activity"/>
    <property type="evidence" value="ECO:0007669"/>
    <property type="project" value="UniProtKB-KW"/>
</dbReference>
<dbReference type="Gene3D" id="2.130.10.10">
    <property type="entry name" value="YVTN repeat-like/Quinoprotein amine dehydrogenase"/>
    <property type="match status" value="3"/>
</dbReference>
<dbReference type="PANTHER" id="PTHR34220">
    <property type="entry name" value="SENSOR HISTIDINE KINASE YPDA"/>
    <property type="match status" value="1"/>
</dbReference>